<evidence type="ECO:0000313" key="4">
    <source>
        <dbReference type="Proteomes" id="UP000177029"/>
    </source>
</evidence>
<dbReference type="PANTHER" id="PTHR46401:SF2">
    <property type="entry name" value="GLYCOSYLTRANSFERASE WBBK-RELATED"/>
    <property type="match status" value="1"/>
</dbReference>
<dbReference type="GO" id="GO:0016757">
    <property type="term" value="F:glycosyltransferase activity"/>
    <property type="evidence" value="ECO:0007669"/>
    <property type="project" value="InterPro"/>
</dbReference>
<name>A0A1F8DVE7_9BACT</name>
<keyword evidence="1" id="KW-0808">Transferase</keyword>
<dbReference type="STRING" id="1802555.A2755_01155"/>
<gene>
    <name evidence="3" type="ORF">A2755_01155</name>
</gene>
<evidence type="ECO:0000256" key="1">
    <source>
        <dbReference type="ARBA" id="ARBA00022679"/>
    </source>
</evidence>
<organism evidence="3 4">
    <name type="scientific">Candidatus Wolfebacteria bacterium RIFCSPHIGHO2_01_FULL_48_22</name>
    <dbReference type="NCBI Taxonomy" id="1802555"/>
    <lineage>
        <taxon>Bacteria</taxon>
        <taxon>Candidatus Wolfeibacteriota</taxon>
    </lineage>
</organism>
<proteinExistence type="predicted"/>
<dbReference type="SUPFAM" id="SSF53756">
    <property type="entry name" value="UDP-Glycosyltransferase/glycogen phosphorylase"/>
    <property type="match status" value="1"/>
</dbReference>
<evidence type="ECO:0000259" key="2">
    <source>
        <dbReference type="Pfam" id="PF00534"/>
    </source>
</evidence>
<dbReference type="InterPro" id="IPR001296">
    <property type="entry name" value="Glyco_trans_1"/>
</dbReference>
<protein>
    <recommendedName>
        <fullName evidence="2">Glycosyl transferase family 1 domain-containing protein</fullName>
    </recommendedName>
</protein>
<dbReference type="AlphaFoldDB" id="A0A1F8DVE7"/>
<dbReference type="Proteomes" id="UP000177029">
    <property type="component" value="Unassembled WGS sequence"/>
</dbReference>
<dbReference type="Pfam" id="PF00534">
    <property type="entry name" value="Glycos_transf_1"/>
    <property type="match status" value="1"/>
</dbReference>
<accession>A0A1F8DVE7</accession>
<comment type="caution">
    <text evidence="3">The sequence shown here is derived from an EMBL/GenBank/DDBJ whole genome shotgun (WGS) entry which is preliminary data.</text>
</comment>
<dbReference type="EMBL" id="MGIP01000002">
    <property type="protein sequence ID" value="OGM92416.1"/>
    <property type="molecule type" value="Genomic_DNA"/>
</dbReference>
<dbReference type="Gene3D" id="3.40.50.2000">
    <property type="entry name" value="Glycogen Phosphorylase B"/>
    <property type="match status" value="2"/>
</dbReference>
<evidence type="ECO:0000313" key="3">
    <source>
        <dbReference type="EMBL" id="OGM92416.1"/>
    </source>
</evidence>
<dbReference type="CDD" id="cd03801">
    <property type="entry name" value="GT4_PimA-like"/>
    <property type="match status" value="1"/>
</dbReference>
<sequence length="308" mass="35694">MNLRVLTPKKQVQSQNKVLGIFDFWVRRHMPPCDIFHTWEYLEKSLQKAKTQGIQTILDIQMAPVLYVDGKPTPYQKAAYLKYPELIDYFIAPSEFTKDILLQLHIPEEKIFLVPFGVDTAIFRPTETKKEKFICMFAGTLCERKGTRLLLQAWEELNLQDAELVLCGNIKKEFRGTLHTYKNRLKNLRTTGSISENKLMREYQQASIFVFPSLVEGSAKVTYEALACGLPVVTTKNAGSVVEDGVSGYIIPDMDVQSIKEKMRYLYDNPQETIRIGKNARLRAEQYTWKHYGENIMELYERIKTCTR</sequence>
<dbReference type="PANTHER" id="PTHR46401">
    <property type="entry name" value="GLYCOSYLTRANSFERASE WBBK-RELATED"/>
    <property type="match status" value="1"/>
</dbReference>
<feature type="domain" description="Glycosyl transferase family 1" evidence="2">
    <location>
        <begin position="121"/>
        <end position="282"/>
    </location>
</feature>
<dbReference type="GO" id="GO:0009103">
    <property type="term" value="P:lipopolysaccharide biosynthetic process"/>
    <property type="evidence" value="ECO:0007669"/>
    <property type="project" value="TreeGrafter"/>
</dbReference>
<reference evidence="3 4" key="1">
    <citation type="journal article" date="2016" name="Nat. Commun.">
        <title>Thousands of microbial genomes shed light on interconnected biogeochemical processes in an aquifer system.</title>
        <authorList>
            <person name="Anantharaman K."/>
            <person name="Brown C.T."/>
            <person name="Hug L.A."/>
            <person name="Sharon I."/>
            <person name="Castelle C.J."/>
            <person name="Probst A.J."/>
            <person name="Thomas B.C."/>
            <person name="Singh A."/>
            <person name="Wilkins M.J."/>
            <person name="Karaoz U."/>
            <person name="Brodie E.L."/>
            <person name="Williams K.H."/>
            <person name="Hubbard S.S."/>
            <person name="Banfield J.F."/>
        </authorList>
    </citation>
    <scope>NUCLEOTIDE SEQUENCE [LARGE SCALE GENOMIC DNA]</scope>
</reference>